<sequence>MTNQKTAKESFTTMTEMVFPNDTNGLNGLMGGRLLYWMDIVAAIAAQKHANSFVVTASVDNVSFSHPIKIGNVVTLKAKVTRAFNTSMEIHIEVQAEDVPNGEIVESHRAFFTMVAVSPEGRKVEVPTLIPETEEEQQLFESALRRRQLRLVLAGRMRPDEAKELRSIFDIPK</sequence>
<dbReference type="InterPro" id="IPR029069">
    <property type="entry name" value="HotDog_dom_sf"/>
</dbReference>
<reference evidence="5" key="2">
    <citation type="journal article" date="2024" name="Antonie Van Leeuwenhoek">
        <title>Roseihalotalea indica gen. nov., sp. nov., a halophilic Bacteroidetes from mesopelagic Southwest Indian Ocean with higher carbohydrate metabolic potential.</title>
        <authorList>
            <person name="Chen B."/>
            <person name="Zhang M."/>
            <person name="Lin D."/>
            <person name="Ye J."/>
            <person name="Tang K."/>
        </authorList>
    </citation>
    <scope>NUCLEOTIDE SEQUENCE</scope>
    <source>
        <strain evidence="5">TK19036</strain>
    </source>
</reference>
<dbReference type="InterPro" id="IPR010916">
    <property type="entry name" value="TonB_box_CS"/>
</dbReference>
<organism evidence="5">
    <name type="scientific">Roseihalotalea indica</name>
    <dbReference type="NCBI Taxonomy" id="2867963"/>
    <lineage>
        <taxon>Bacteria</taxon>
        <taxon>Pseudomonadati</taxon>
        <taxon>Bacteroidota</taxon>
        <taxon>Cytophagia</taxon>
        <taxon>Cytophagales</taxon>
        <taxon>Catalimonadaceae</taxon>
        <taxon>Roseihalotalea</taxon>
    </lineage>
</organism>
<dbReference type="GO" id="GO:0005737">
    <property type="term" value="C:cytoplasm"/>
    <property type="evidence" value="ECO:0007669"/>
    <property type="project" value="TreeGrafter"/>
</dbReference>
<dbReference type="GO" id="GO:0006637">
    <property type="term" value="P:acyl-CoA metabolic process"/>
    <property type="evidence" value="ECO:0007669"/>
    <property type="project" value="TreeGrafter"/>
</dbReference>
<dbReference type="Pfam" id="PF03061">
    <property type="entry name" value="4HBT"/>
    <property type="match status" value="1"/>
</dbReference>
<evidence type="ECO:0000259" key="4">
    <source>
        <dbReference type="PROSITE" id="PS51770"/>
    </source>
</evidence>
<dbReference type="CDD" id="cd03442">
    <property type="entry name" value="BFIT_BACH"/>
    <property type="match status" value="1"/>
</dbReference>
<keyword evidence="2 3" id="KW-0378">Hydrolase</keyword>
<dbReference type="SUPFAM" id="SSF54637">
    <property type="entry name" value="Thioesterase/thiol ester dehydrase-isomerase"/>
    <property type="match status" value="1"/>
</dbReference>
<dbReference type="PROSITE" id="PS00430">
    <property type="entry name" value="TONB_DEPENDENT_REC_1"/>
    <property type="match status" value="1"/>
</dbReference>
<dbReference type="Gene3D" id="3.10.129.10">
    <property type="entry name" value="Hotdog Thioesterase"/>
    <property type="match status" value="1"/>
</dbReference>
<evidence type="ECO:0000256" key="1">
    <source>
        <dbReference type="ARBA" id="ARBA00010458"/>
    </source>
</evidence>
<dbReference type="InterPro" id="IPR040170">
    <property type="entry name" value="Cytosol_ACT"/>
</dbReference>
<accession>A0AA49GKE2</accession>
<dbReference type="GO" id="GO:0052816">
    <property type="term" value="F:long-chain fatty acyl-CoA hydrolase activity"/>
    <property type="evidence" value="ECO:0007669"/>
    <property type="project" value="TreeGrafter"/>
</dbReference>
<evidence type="ECO:0000313" key="5">
    <source>
        <dbReference type="EMBL" id="WKN35376.1"/>
    </source>
</evidence>
<dbReference type="PROSITE" id="PS51770">
    <property type="entry name" value="HOTDOG_ACOT"/>
    <property type="match status" value="1"/>
</dbReference>
<name>A0AA49GKE2_9BACT</name>
<proteinExistence type="inferred from homology"/>
<dbReference type="InterPro" id="IPR033120">
    <property type="entry name" value="HOTDOG_ACOT"/>
</dbReference>
<protein>
    <submittedName>
        <fullName evidence="5">Acyl-CoA thioesterase</fullName>
    </submittedName>
</protein>
<dbReference type="InterPro" id="IPR006683">
    <property type="entry name" value="Thioestr_dom"/>
</dbReference>
<dbReference type="PANTHER" id="PTHR11049">
    <property type="entry name" value="ACYL COENZYME A THIOESTER HYDROLASE"/>
    <property type="match status" value="1"/>
</dbReference>
<evidence type="ECO:0000256" key="2">
    <source>
        <dbReference type="ARBA" id="ARBA00022801"/>
    </source>
</evidence>
<evidence type="ECO:0000256" key="3">
    <source>
        <dbReference type="PROSITE-ProRule" id="PRU01106"/>
    </source>
</evidence>
<gene>
    <name evidence="5" type="ORF">K4G66_23660</name>
</gene>
<comment type="similarity">
    <text evidence="1">Belongs to the acyl coenzyme A hydrolase family.</text>
</comment>
<dbReference type="EMBL" id="CP120682">
    <property type="protein sequence ID" value="WKN35376.1"/>
    <property type="molecule type" value="Genomic_DNA"/>
</dbReference>
<reference evidence="5" key="1">
    <citation type="journal article" date="2023" name="Comput. Struct. Biotechnol. J.">
        <title>Discovery of a novel marine Bacteroidetes with a rich repertoire of carbohydrate-active enzymes.</title>
        <authorList>
            <person name="Chen B."/>
            <person name="Liu G."/>
            <person name="Chen Q."/>
            <person name="Wang H."/>
            <person name="Liu L."/>
            <person name="Tang K."/>
        </authorList>
    </citation>
    <scope>NUCLEOTIDE SEQUENCE</scope>
    <source>
        <strain evidence="5">TK19036</strain>
    </source>
</reference>
<dbReference type="AlphaFoldDB" id="A0AA49GKE2"/>
<feature type="domain" description="HotDog ACOT-type" evidence="4">
    <location>
        <begin position="8"/>
        <end position="120"/>
    </location>
</feature>